<organism evidence="5 6">
    <name type="scientific">Emericellopsis cladophorae</name>
    <dbReference type="NCBI Taxonomy" id="2686198"/>
    <lineage>
        <taxon>Eukaryota</taxon>
        <taxon>Fungi</taxon>
        <taxon>Dikarya</taxon>
        <taxon>Ascomycota</taxon>
        <taxon>Pezizomycotina</taxon>
        <taxon>Sordariomycetes</taxon>
        <taxon>Hypocreomycetidae</taxon>
        <taxon>Hypocreales</taxon>
        <taxon>Bionectriaceae</taxon>
        <taxon>Emericellopsis</taxon>
    </lineage>
</organism>
<dbReference type="OrthoDB" id="5229455at2759"/>
<dbReference type="RefSeq" id="XP_051360277.1">
    <property type="nucleotide sequence ID" value="XM_051508666.1"/>
</dbReference>
<feature type="compositionally biased region" description="Basic and acidic residues" evidence="3">
    <location>
        <begin position="69"/>
        <end position="79"/>
    </location>
</feature>
<keyword evidence="2" id="KW-0539">Nucleus</keyword>
<dbReference type="GO" id="GO:0008270">
    <property type="term" value="F:zinc ion binding"/>
    <property type="evidence" value="ECO:0007669"/>
    <property type="project" value="InterPro"/>
</dbReference>
<dbReference type="Pfam" id="PF11951">
    <property type="entry name" value="Fungal_trans_2"/>
    <property type="match status" value="1"/>
</dbReference>
<name>A0A9Q0BC70_9HYPO</name>
<evidence type="ECO:0000259" key="4">
    <source>
        <dbReference type="PROSITE" id="PS50048"/>
    </source>
</evidence>
<reference evidence="5" key="1">
    <citation type="journal article" date="2021" name="J Fungi (Basel)">
        <title>Genomic and Metabolomic Analyses of the Marine Fungus Emericellopsis cladophorae: Insights into Saltwater Adaptability Mechanisms and Its Biosynthetic Potential.</title>
        <authorList>
            <person name="Goncalves M.F.M."/>
            <person name="Hilario S."/>
            <person name="Van de Peer Y."/>
            <person name="Esteves A.C."/>
            <person name="Alves A."/>
        </authorList>
    </citation>
    <scope>NUCLEOTIDE SEQUENCE</scope>
    <source>
        <strain evidence="5">MUM 19.33</strain>
    </source>
</reference>
<protein>
    <submittedName>
        <fullName evidence="5">C6 finger domain-containingprotein</fullName>
    </submittedName>
</protein>
<dbReference type="PROSITE" id="PS00463">
    <property type="entry name" value="ZN2_CY6_FUNGAL_1"/>
    <property type="match status" value="1"/>
</dbReference>
<evidence type="ECO:0000313" key="5">
    <source>
        <dbReference type="EMBL" id="KAI6779421.1"/>
    </source>
</evidence>
<dbReference type="InterPro" id="IPR021858">
    <property type="entry name" value="Fun_TF"/>
</dbReference>
<evidence type="ECO:0000256" key="1">
    <source>
        <dbReference type="ARBA" id="ARBA00004123"/>
    </source>
</evidence>
<dbReference type="Proteomes" id="UP001055219">
    <property type="component" value="Unassembled WGS sequence"/>
</dbReference>
<dbReference type="InterPro" id="IPR036864">
    <property type="entry name" value="Zn2-C6_fun-type_DNA-bd_sf"/>
</dbReference>
<dbReference type="Gene3D" id="4.10.240.10">
    <property type="entry name" value="Zn(2)-C6 fungal-type DNA-binding domain"/>
    <property type="match status" value="1"/>
</dbReference>
<evidence type="ECO:0000256" key="2">
    <source>
        <dbReference type="ARBA" id="ARBA00023242"/>
    </source>
</evidence>
<dbReference type="InterPro" id="IPR001138">
    <property type="entry name" value="Zn2Cys6_DnaBD"/>
</dbReference>
<comment type="caution">
    <text evidence="5">The sequence shown here is derived from an EMBL/GenBank/DDBJ whole genome shotgun (WGS) entry which is preliminary data.</text>
</comment>
<reference evidence="5" key="2">
    <citation type="submission" date="2022-07" db="EMBL/GenBank/DDBJ databases">
        <authorList>
            <person name="Goncalves M.F.M."/>
            <person name="Hilario S."/>
            <person name="Van De Peer Y."/>
            <person name="Esteves A.C."/>
            <person name="Alves A."/>
        </authorList>
    </citation>
    <scope>NUCLEOTIDE SEQUENCE</scope>
    <source>
        <strain evidence="5">MUM 19.33</strain>
    </source>
</reference>
<dbReference type="GO" id="GO:0000981">
    <property type="term" value="F:DNA-binding transcription factor activity, RNA polymerase II-specific"/>
    <property type="evidence" value="ECO:0007669"/>
    <property type="project" value="InterPro"/>
</dbReference>
<dbReference type="PROSITE" id="PS50048">
    <property type="entry name" value="ZN2_CY6_FUNGAL_2"/>
    <property type="match status" value="1"/>
</dbReference>
<dbReference type="PANTHER" id="PTHR37534">
    <property type="entry name" value="TRANSCRIPTIONAL ACTIVATOR PROTEIN UGA3"/>
    <property type="match status" value="1"/>
</dbReference>
<feature type="domain" description="Zn(2)-C6 fungal-type" evidence="4">
    <location>
        <begin position="9"/>
        <end position="39"/>
    </location>
</feature>
<proteinExistence type="predicted"/>
<dbReference type="GO" id="GO:0000976">
    <property type="term" value="F:transcription cis-regulatory region binding"/>
    <property type="evidence" value="ECO:0007669"/>
    <property type="project" value="TreeGrafter"/>
</dbReference>
<comment type="subcellular location">
    <subcellularLocation>
        <location evidence="1">Nucleus</location>
    </subcellularLocation>
</comment>
<evidence type="ECO:0000256" key="3">
    <source>
        <dbReference type="SAM" id="MobiDB-lite"/>
    </source>
</evidence>
<dbReference type="EMBL" id="JAGIXG020000047">
    <property type="protein sequence ID" value="KAI6779421.1"/>
    <property type="molecule type" value="Genomic_DNA"/>
</dbReference>
<accession>A0A9Q0BC70</accession>
<gene>
    <name evidence="5" type="ORF">J7T54_005235</name>
</gene>
<dbReference type="GeneID" id="75831720"/>
<sequence>MPVRRSRLGCEECRRRRRKCDEGQPICGPCSSFRRQCDYTLKVVWGPLRSRSSRTPAAQRGPRQPLTVDQKEKSNDQEQVKTQQDQESSDQQQVKTQQDQESNDQQQVKTQQAQAQATDTAVVLPRSLPNGISLPSRYQRLLSYFTDDILASLSVHPSIHADLRRGLVPVALESPHLLSACLALAAAGFQSRGVRAIDGTDVTRILDHLQSSGLSLLRSTLGSGQSSTALLATCLIWCLADVFASRQGTTSWRVHLKGIKALISTNATYRRFQSHDAQSEVTAMRHLYQLYLALETLPYVPALEEAEQPPLARDGGGDEGDVGNSPGIDGFLGYSEELLHVLRDIDRIATRGGEDEEAAADLLVTLEQMIARDEETAPRIVIGTTLSPEQANEFLLCHRIFQQATLVHLYRRLYTLSSSSPPIRQAVEKMEGMISEMTQDQSCHTWVAMAMPLFTMGCEAFRPQQQGFVLDKIAKFEACLGSLHVGIMRKALEDMWRIRRAMDDVDGHRCASELLEKLEYNIILF</sequence>
<keyword evidence="6" id="KW-1185">Reference proteome</keyword>
<dbReference type="GO" id="GO:0045944">
    <property type="term" value="P:positive regulation of transcription by RNA polymerase II"/>
    <property type="evidence" value="ECO:0007669"/>
    <property type="project" value="TreeGrafter"/>
</dbReference>
<dbReference type="GO" id="GO:0005634">
    <property type="term" value="C:nucleus"/>
    <property type="evidence" value="ECO:0007669"/>
    <property type="project" value="UniProtKB-SubCell"/>
</dbReference>
<evidence type="ECO:0000313" key="6">
    <source>
        <dbReference type="Proteomes" id="UP001055219"/>
    </source>
</evidence>
<dbReference type="AlphaFoldDB" id="A0A9Q0BC70"/>
<dbReference type="Pfam" id="PF00172">
    <property type="entry name" value="Zn_clus"/>
    <property type="match status" value="1"/>
</dbReference>
<dbReference type="SUPFAM" id="SSF57701">
    <property type="entry name" value="Zn2/Cys6 DNA-binding domain"/>
    <property type="match status" value="1"/>
</dbReference>
<feature type="compositionally biased region" description="Low complexity" evidence="3">
    <location>
        <begin position="83"/>
        <end position="119"/>
    </location>
</feature>
<feature type="region of interest" description="Disordered" evidence="3">
    <location>
        <begin position="49"/>
        <end position="119"/>
    </location>
</feature>
<dbReference type="PANTHER" id="PTHR37534:SF49">
    <property type="entry name" value="LYSINE BIOSYNTHESIS REGULATORY PROTEIN LYS14"/>
    <property type="match status" value="1"/>
</dbReference>
<dbReference type="SMART" id="SM00066">
    <property type="entry name" value="GAL4"/>
    <property type="match status" value="1"/>
</dbReference>